<feature type="signal peptide" evidence="1">
    <location>
        <begin position="1"/>
        <end position="17"/>
    </location>
</feature>
<dbReference type="InterPro" id="IPR021255">
    <property type="entry name" value="DUF2807"/>
</dbReference>
<dbReference type="EMBL" id="JADXDR010000040">
    <property type="protein sequence ID" value="KAI7843311.1"/>
    <property type="molecule type" value="Genomic_DNA"/>
</dbReference>
<evidence type="ECO:0000313" key="3">
    <source>
        <dbReference type="EMBL" id="KAI7843311.1"/>
    </source>
</evidence>
<organism evidence="3 4">
    <name type="scientific">Chlorella ohadii</name>
    <dbReference type="NCBI Taxonomy" id="2649997"/>
    <lineage>
        <taxon>Eukaryota</taxon>
        <taxon>Viridiplantae</taxon>
        <taxon>Chlorophyta</taxon>
        <taxon>core chlorophytes</taxon>
        <taxon>Trebouxiophyceae</taxon>
        <taxon>Chlorellales</taxon>
        <taxon>Chlorellaceae</taxon>
        <taxon>Chlorella clade</taxon>
        <taxon>Chlorella</taxon>
    </lineage>
</organism>
<reference evidence="3" key="1">
    <citation type="submission" date="2020-11" db="EMBL/GenBank/DDBJ databases">
        <title>Chlorella ohadii genome sequencing and assembly.</title>
        <authorList>
            <person name="Murik O."/>
            <person name="Treves H."/>
            <person name="Kedem I."/>
            <person name="Shotland Y."/>
            <person name="Kaplan A."/>
        </authorList>
    </citation>
    <scope>NUCLEOTIDE SEQUENCE</scope>
    <source>
        <strain evidence="3">1</strain>
    </source>
</reference>
<feature type="domain" description="Putative auto-transporter adhesin head GIN" evidence="2">
    <location>
        <begin position="65"/>
        <end position="222"/>
    </location>
</feature>
<keyword evidence="4" id="KW-1185">Reference proteome</keyword>
<evidence type="ECO:0000256" key="1">
    <source>
        <dbReference type="SAM" id="SignalP"/>
    </source>
</evidence>
<dbReference type="AlphaFoldDB" id="A0AAD5DUE4"/>
<comment type="caution">
    <text evidence="3">The sequence shown here is derived from an EMBL/GenBank/DDBJ whole genome shotgun (WGS) entry which is preliminary data.</text>
</comment>
<name>A0AAD5DUE4_9CHLO</name>
<gene>
    <name evidence="3" type="ORF">COHA_003012</name>
</gene>
<dbReference type="Pfam" id="PF10988">
    <property type="entry name" value="DUF2807"/>
    <property type="match status" value="1"/>
</dbReference>
<feature type="chain" id="PRO_5042164962" description="Putative auto-transporter adhesin head GIN domain-containing protein" evidence="1">
    <location>
        <begin position="18"/>
        <end position="269"/>
    </location>
</feature>
<evidence type="ECO:0000259" key="2">
    <source>
        <dbReference type="Pfam" id="PF10988"/>
    </source>
</evidence>
<sequence length="269" mass="27839">MLKLAALLLACAAAAQAQTAAEAPPQLQRLDVALRPFVEVDTCLPVNVLIQPNKTAAGPLQGYTLSLEAEPQVLQALSYNVSNDVLHIENSADFNTSRPIKIIVSLPPNRLQAVNHQGTGAELLIAPGFDVPLFVAAAAFGAGRLYVNGMRAQNVTLQMSGTGDTVLTGSYGTVNVTSTGTGGIYIAGVNDTVTLDLRGVSNAFVQPGQPSAAITGTAGGINVVQYTDGTCNMASNFRFLQASACAHWSQDTGTGLLLPIQSALLASDC</sequence>
<protein>
    <recommendedName>
        <fullName evidence="2">Putative auto-transporter adhesin head GIN domain-containing protein</fullName>
    </recommendedName>
</protein>
<proteinExistence type="predicted"/>
<evidence type="ECO:0000313" key="4">
    <source>
        <dbReference type="Proteomes" id="UP001205105"/>
    </source>
</evidence>
<dbReference type="Proteomes" id="UP001205105">
    <property type="component" value="Unassembled WGS sequence"/>
</dbReference>
<keyword evidence="1" id="KW-0732">Signal</keyword>
<dbReference type="Gene3D" id="2.160.20.120">
    <property type="match status" value="1"/>
</dbReference>
<accession>A0AAD5DUE4</accession>